<organism evidence="15 16">
    <name type="scientific">Trifolium subterraneum</name>
    <name type="common">Subterranean clover</name>
    <dbReference type="NCBI Taxonomy" id="3900"/>
    <lineage>
        <taxon>Eukaryota</taxon>
        <taxon>Viridiplantae</taxon>
        <taxon>Streptophyta</taxon>
        <taxon>Embryophyta</taxon>
        <taxon>Tracheophyta</taxon>
        <taxon>Spermatophyta</taxon>
        <taxon>Magnoliopsida</taxon>
        <taxon>eudicotyledons</taxon>
        <taxon>Gunneridae</taxon>
        <taxon>Pentapetalae</taxon>
        <taxon>rosids</taxon>
        <taxon>fabids</taxon>
        <taxon>Fabales</taxon>
        <taxon>Fabaceae</taxon>
        <taxon>Papilionoideae</taxon>
        <taxon>50 kb inversion clade</taxon>
        <taxon>NPAAA clade</taxon>
        <taxon>Hologalegina</taxon>
        <taxon>IRL clade</taxon>
        <taxon>Trifolieae</taxon>
        <taxon>Trifolium</taxon>
    </lineage>
</organism>
<keyword evidence="5" id="KW-0021">Allosteric enzyme</keyword>
<accession>A0A2Z6LIH5</accession>
<dbReference type="InterPro" id="IPR050929">
    <property type="entry name" value="PFKA"/>
</dbReference>
<keyword evidence="11" id="KW-0460">Magnesium</keyword>
<keyword evidence="4" id="KW-0963">Cytoplasm</keyword>
<evidence type="ECO:0000256" key="1">
    <source>
        <dbReference type="ARBA" id="ARBA00001946"/>
    </source>
</evidence>
<dbReference type="OrthoDB" id="537915at2759"/>
<evidence type="ECO:0000256" key="10">
    <source>
        <dbReference type="ARBA" id="ARBA00022840"/>
    </source>
</evidence>
<keyword evidence="12" id="KW-0324">Glycolysis</keyword>
<evidence type="ECO:0000256" key="3">
    <source>
        <dbReference type="ARBA" id="ARBA00004496"/>
    </source>
</evidence>
<dbReference type="Proteomes" id="UP000242715">
    <property type="component" value="Unassembled WGS sequence"/>
</dbReference>
<dbReference type="NCBIfam" id="NF005301">
    <property type="entry name" value="PRK06830.1"/>
    <property type="match status" value="1"/>
</dbReference>
<evidence type="ECO:0000256" key="4">
    <source>
        <dbReference type="ARBA" id="ARBA00022490"/>
    </source>
</evidence>
<comment type="cofactor">
    <cofactor evidence="1">
        <name>Mg(2+)</name>
        <dbReference type="ChEBI" id="CHEBI:18420"/>
    </cofactor>
</comment>
<dbReference type="GO" id="GO:0003872">
    <property type="term" value="F:6-phosphofructokinase activity"/>
    <property type="evidence" value="ECO:0007669"/>
    <property type="project" value="UniProtKB-EC"/>
</dbReference>
<evidence type="ECO:0000256" key="5">
    <source>
        <dbReference type="ARBA" id="ARBA00022533"/>
    </source>
</evidence>
<comment type="catalytic activity">
    <reaction evidence="13">
        <text>beta-D-fructose 6-phosphate + ATP = beta-D-fructose 1,6-bisphosphate + ADP + H(+)</text>
        <dbReference type="Rhea" id="RHEA:16109"/>
        <dbReference type="ChEBI" id="CHEBI:15378"/>
        <dbReference type="ChEBI" id="CHEBI:30616"/>
        <dbReference type="ChEBI" id="CHEBI:32966"/>
        <dbReference type="ChEBI" id="CHEBI:57634"/>
        <dbReference type="ChEBI" id="CHEBI:456216"/>
        <dbReference type="EC" id="2.7.1.11"/>
    </reaction>
</comment>
<evidence type="ECO:0000256" key="13">
    <source>
        <dbReference type="ARBA" id="ARBA00048070"/>
    </source>
</evidence>
<evidence type="ECO:0000313" key="16">
    <source>
        <dbReference type="Proteomes" id="UP000242715"/>
    </source>
</evidence>
<dbReference type="GO" id="GO:0005524">
    <property type="term" value="F:ATP binding"/>
    <property type="evidence" value="ECO:0007669"/>
    <property type="project" value="UniProtKB-KW"/>
</dbReference>
<proteinExistence type="predicted"/>
<keyword evidence="8" id="KW-0547">Nucleotide-binding</keyword>
<evidence type="ECO:0000313" key="15">
    <source>
        <dbReference type="EMBL" id="GAU16935.1"/>
    </source>
</evidence>
<evidence type="ECO:0000256" key="12">
    <source>
        <dbReference type="ARBA" id="ARBA00023152"/>
    </source>
</evidence>
<dbReference type="Pfam" id="PF00365">
    <property type="entry name" value="PFK"/>
    <property type="match status" value="1"/>
</dbReference>
<evidence type="ECO:0000256" key="2">
    <source>
        <dbReference type="ARBA" id="ARBA00002659"/>
    </source>
</evidence>
<evidence type="ECO:0000256" key="11">
    <source>
        <dbReference type="ARBA" id="ARBA00022842"/>
    </source>
</evidence>
<name>A0A2Z6LIH5_TRISU</name>
<dbReference type="InterPro" id="IPR022953">
    <property type="entry name" value="ATP_PFK"/>
</dbReference>
<dbReference type="InterPro" id="IPR012004">
    <property type="entry name" value="PyroP-dep_PFK_TP0108"/>
</dbReference>
<feature type="domain" description="Phosphofructokinase" evidence="14">
    <location>
        <begin position="135"/>
        <end position="405"/>
    </location>
</feature>
<dbReference type="UniPathway" id="UPA00109">
    <property type="reaction ID" value="UER00182"/>
</dbReference>
<sequence>MDLASFSASLSLSKTYHPFSLSSHPNSLLQSHRRTLFFRNPPPPSPFSRQNNLPLTPVRVSNQTQNDGFVLEDVPHLTNFLPDLPSYPNPLQERQAYSIVKNTFVSPEHVVAQTIVIQKDSPRGVHFRRAGPREKEGYKGFYSKNTKRLTTKVVNDIHKLGGTFLRTSRGGHDTQKIVDNIEDRGINQVYIIGGDGTQKGAALIYEEVEKRRLQVAVAGIPKTIDNDIAVIDKSFGFDTAVEEAQRAINAAHVEVNSVENGIGIVKLMGRYSGFIAMYATLASRDVDCCLIPESPFYLEGRGGLFEFIEQRLQENGHLVIVVAEGAGQEYIASEVHTVDEKDASGNKLLLDVGPWLSSKIKDHFTKFSKMAVNMKYIDPTYMIRAIPSIASDNIYCTLLAHSAVHGAMAGYSGFTVGPVNSRHAYLPIARVTERPNTVKLTDRMWARLLESTNQPSFVASDQQRVDKE</sequence>
<comment type="subcellular location">
    <subcellularLocation>
        <location evidence="3">Cytoplasm</location>
    </subcellularLocation>
</comment>
<gene>
    <name evidence="15" type="ORF">TSUD_36930</name>
</gene>
<dbReference type="PIRSF" id="PIRSF000534">
    <property type="entry name" value="PPi_PFK_TP0108"/>
    <property type="match status" value="1"/>
</dbReference>
<evidence type="ECO:0000256" key="8">
    <source>
        <dbReference type="ARBA" id="ARBA00022741"/>
    </source>
</evidence>
<dbReference type="Gene3D" id="3.40.50.460">
    <property type="entry name" value="Phosphofructokinase domain"/>
    <property type="match status" value="1"/>
</dbReference>
<comment type="function">
    <text evidence="2">Catalyzes the phosphorylation of D-fructose 6-phosphate to fructose 1,6-bisphosphate by ATP, the first committing step of glycolysis.</text>
</comment>
<dbReference type="FunFam" id="3.40.50.460:FF:000018">
    <property type="entry name" value="Phosphofructokinase"/>
    <property type="match status" value="1"/>
</dbReference>
<dbReference type="PRINTS" id="PR00476">
    <property type="entry name" value="PHFRCTKINASE"/>
</dbReference>
<evidence type="ECO:0000256" key="9">
    <source>
        <dbReference type="ARBA" id="ARBA00022777"/>
    </source>
</evidence>
<keyword evidence="10" id="KW-0067">ATP-binding</keyword>
<dbReference type="AlphaFoldDB" id="A0A2Z6LIH5"/>
<keyword evidence="9" id="KW-0418">Kinase</keyword>
<evidence type="ECO:0000256" key="6">
    <source>
        <dbReference type="ARBA" id="ARBA00022679"/>
    </source>
</evidence>
<dbReference type="GO" id="GO:0006002">
    <property type="term" value="P:fructose 6-phosphate metabolic process"/>
    <property type="evidence" value="ECO:0007669"/>
    <property type="project" value="InterPro"/>
</dbReference>
<keyword evidence="7" id="KW-0479">Metal-binding</keyword>
<dbReference type="GO" id="GO:0005829">
    <property type="term" value="C:cytosol"/>
    <property type="evidence" value="ECO:0007669"/>
    <property type="project" value="UniProtKB-ARBA"/>
</dbReference>
<dbReference type="SUPFAM" id="SSF53784">
    <property type="entry name" value="Phosphofructokinase"/>
    <property type="match status" value="1"/>
</dbReference>
<reference evidence="16" key="1">
    <citation type="journal article" date="2017" name="Front. Plant Sci.">
        <title>Climate Clever Clovers: New Paradigm to Reduce the Environmental Footprint of Ruminants by Breeding Low Methanogenic Forages Utilizing Haplotype Variation.</title>
        <authorList>
            <person name="Kaur P."/>
            <person name="Appels R."/>
            <person name="Bayer P.E."/>
            <person name="Keeble-Gagnere G."/>
            <person name="Wang J."/>
            <person name="Hirakawa H."/>
            <person name="Shirasawa K."/>
            <person name="Vercoe P."/>
            <person name="Stefanova K."/>
            <person name="Durmic Z."/>
            <person name="Nichols P."/>
            <person name="Revell C."/>
            <person name="Isobe S.N."/>
            <person name="Edwards D."/>
            <person name="Erskine W."/>
        </authorList>
    </citation>
    <scope>NUCLEOTIDE SEQUENCE [LARGE SCALE GENOMIC DNA]</scope>
    <source>
        <strain evidence="16">cv. Daliak</strain>
    </source>
</reference>
<evidence type="ECO:0000256" key="7">
    <source>
        <dbReference type="ARBA" id="ARBA00022723"/>
    </source>
</evidence>
<keyword evidence="6" id="KW-0808">Transferase</keyword>
<dbReference type="EMBL" id="DF973165">
    <property type="protein sequence ID" value="GAU16935.1"/>
    <property type="molecule type" value="Genomic_DNA"/>
</dbReference>
<dbReference type="InterPro" id="IPR035966">
    <property type="entry name" value="PKF_sf"/>
</dbReference>
<dbReference type="GO" id="GO:0046872">
    <property type="term" value="F:metal ion binding"/>
    <property type="evidence" value="ECO:0007669"/>
    <property type="project" value="UniProtKB-KW"/>
</dbReference>
<dbReference type="InterPro" id="IPR000023">
    <property type="entry name" value="Phosphofructokinase_dom"/>
</dbReference>
<dbReference type="FunFam" id="3.40.50.450:FF:000002">
    <property type="entry name" value="ATP-dependent 6-phosphofructokinase"/>
    <property type="match status" value="1"/>
</dbReference>
<dbReference type="PANTHER" id="PTHR45770">
    <property type="entry name" value="ATP-DEPENDENT 6-PHOSPHOFRUCTOKINASE 1"/>
    <property type="match status" value="1"/>
</dbReference>
<protein>
    <recommendedName>
        <fullName evidence="14">Phosphofructokinase domain-containing protein</fullName>
    </recommendedName>
</protein>
<keyword evidence="16" id="KW-1185">Reference proteome</keyword>
<evidence type="ECO:0000259" key="14">
    <source>
        <dbReference type="Pfam" id="PF00365"/>
    </source>
</evidence>